<protein>
    <submittedName>
        <fullName evidence="1">Uncharacterized protein</fullName>
    </submittedName>
</protein>
<dbReference type="AlphaFoldDB" id="A0A9P7RNZ8"/>
<dbReference type="OrthoDB" id="3126268at2759"/>
<evidence type="ECO:0000313" key="2">
    <source>
        <dbReference type="Proteomes" id="UP001049176"/>
    </source>
</evidence>
<proteinExistence type="predicted"/>
<dbReference type="KEGG" id="more:E1B28_013066"/>
<reference evidence="1" key="1">
    <citation type="journal article" date="2021" name="Genome Biol. Evol.">
        <title>The assembled and annotated genome of the fairy-ring fungus Marasmius oreades.</title>
        <authorList>
            <person name="Hiltunen M."/>
            <person name="Ament-Velasquez S.L."/>
            <person name="Johannesson H."/>
        </authorList>
    </citation>
    <scope>NUCLEOTIDE SEQUENCE</scope>
    <source>
        <strain evidence="1">03SP1</strain>
    </source>
</reference>
<name>A0A9P7RNZ8_9AGAR</name>
<comment type="caution">
    <text evidence="1">The sequence shown here is derived from an EMBL/GenBank/DDBJ whole genome shotgun (WGS) entry which is preliminary data.</text>
</comment>
<keyword evidence="2" id="KW-1185">Reference proteome</keyword>
<gene>
    <name evidence="1" type="ORF">E1B28_013066</name>
</gene>
<accession>A0A9P7RNZ8</accession>
<dbReference type="EMBL" id="CM032189">
    <property type="protein sequence ID" value="KAG7087084.1"/>
    <property type="molecule type" value="Genomic_DNA"/>
</dbReference>
<organism evidence="1 2">
    <name type="scientific">Marasmius oreades</name>
    <name type="common">fairy-ring Marasmius</name>
    <dbReference type="NCBI Taxonomy" id="181124"/>
    <lineage>
        <taxon>Eukaryota</taxon>
        <taxon>Fungi</taxon>
        <taxon>Dikarya</taxon>
        <taxon>Basidiomycota</taxon>
        <taxon>Agaricomycotina</taxon>
        <taxon>Agaricomycetes</taxon>
        <taxon>Agaricomycetidae</taxon>
        <taxon>Agaricales</taxon>
        <taxon>Marasmiineae</taxon>
        <taxon>Marasmiaceae</taxon>
        <taxon>Marasmius</taxon>
    </lineage>
</organism>
<dbReference type="RefSeq" id="XP_043003555.1">
    <property type="nucleotide sequence ID" value="XM_043158211.1"/>
</dbReference>
<sequence length="139" mass="16435">MGRAKEVQKVQLQEQSNLIIKDANKMFSDFRKFVRDAPHIYAEDLYNHYFQPLPDGSHLLPTFFEEKIDILQEWHDFFTHCWDSVYRAEGAVEELQALHTMKVEVSAVISYVEELQCMATMGDNALKEAYARKELWFQR</sequence>
<dbReference type="Proteomes" id="UP001049176">
    <property type="component" value="Chromosome 9"/>
</dbReference>
<dbReference type="GeneID" id="66082141"/>
<evidence type="ECO:0000313" key="1">
    <source>
        <dbReference type="EMBL" id="KAG7087084.1"/>
    </source>
</evidence>